<evidence type="ECO:0000256" key="3">
    <source>
        <dbReference type="ARBA" id="ARBA00022553"/>
    </source>
</evidence>
<feature type="domain" description="Nicotinate phosphoribosyltransferase C-terminal" evidence="8">
    <location>
        <begin position="275"/>
        <end position="383"/>
    </location>
</feature>
<evidence type="ECO:0000313" key="9">
    <source>
        <dbReference type="Ensembl" id="ENSCPRP00005019817.1"/>
    </source>
</evidence>
<dbReference type="UniPathway" id="UPA00253">
    <property type="reaction ID" value="UER00457"/>
</dbReference>
<evidence type="ECO:0000256" key="4">
    <source>
        <dbReference type="ARBA" id="ARBA00022598"/>
    </source>
</evidence>
<dbReference type="Pfam" id="PF17956">
    <property type="entry name" value="NAPRTase_C"/>
    <property type="match status" value="1"/>
</dbReference>
<gene>
    <name evidence="9" type="primary">NAPRT</name>
</gene>
<dbReference type="GO" id="GO:0004516">
    <property type="term" value="F:nicotinate phosphoribosyltransferase activity"/>
    <property type="evidence" value="ECO:0007669"/>
    <property type="project" value="UniProtKB-EC"/>
</dbReference>
<accession>A0A7M4F6K1</accession>
<dbReference type="InterPro" id="IPR007229">
    <property type="entry name" value="Nic_PRibTrfase-Fam"/>
</dbReference>
<dbReference type="GO" id="GO:0005829">
    <property type="term" value="C:cytosol"/>
    <property type="evidence" value="ECO:0007669"/>
    <property type="project" value="TreeGrafter"/>
</dbReference>
<evidence type="ECO:0000256" key="7">
    <source>
        <dbReference type="SAM" id="MobiDB-lite"/>
    </source>
</evidence>
<evidence type="ECO:0000256" key="1">
    <source>
        <dbReference type="ARBA" id="ARBA00004952"/>
    </source>
</evidence>
<comment type="pathway">
    <text evidence="1">Cofactor biosynthesis; NAD(+) biosynthesis; nicotinate D-ribonucleotide from nicotinate: step 1/1.</text>
</comment>
<dbReference type="EC" id="6.3.4.21" evidence="2"/>
<dbReference type="GeneTree" id="ENSGT00940000153456"/>
<reference evidence="9" key="2">
    <citation type="submission" date="2025-09" db="UniProtKB">
        <authorList>
            <consortium name="Ensembl"/>
        </authorList>
    </citation>
    <scope>IDENTIFICATION</scope>
</reference>
<feature type="region of interest" description="Disordered" evidence="7">
    <location>
        <begin position="104"/>
        <end position="131"/>
    </location>
</feature>
<dbReference type="InterPro" id="IPR041619">
    <property type="entry name" value="NAPRTase_C"/>
</dbReference>
<dbReference type="Gene3D" id="3.20.140.10">
    <property type="entry name" value="nicotinate phosphoribosyltransferase"/>
    <property type="match status" value="2"/>
</dbReference>
<keyword evidence="3" id="KW-0597">Phosphoprotein</keyword>
<dbReference type="PANTHER" id="PTHR11098:SF1">
    <property type="entry name" value="NICOTINATE PHOSPHORIBOSYLTRANSFERASE"/>
    <property type="match status" value="1"/>
</dbReference>
<dbReference type="SUPFAM" id="SSF51690">
    <property type="entry name" value="Nicotinate/Quinolinate PRTase C-terminal domain-like"/>
    <property type="match status" value="1"/>
</dbReference>
<evidence type="ECO:0000256" key="5">
    <source>
        <dbReference type="ARBA" id="ARBA00022642"/>
    </source>
</evidence>
<dbReference type="AlphaFoldDB" id="A0A7M4F6K1"/>
<dbReference type="FunFam" id="3.20.140.10:FF:000012">
    <property type="entry name" value="Nicotinate phosphoribosyltransferase"/>
    <property type="match status" value="1"/>
</dbReference>
<name>A0A7M4F6K1_CROPO</name>
<dbReference type="InterPro" id="IPR036068">
    <property type="entry name" value="Nicotinate_pribotase-like_C"/>
</dbReference>
<sequence length="392" mass="42169">GAQRGLVRPPPGPSVLARALGAAPVLVLGDGEATAPTGLRCLPRGLGKAWRCSDAGRERARDIEYLRSALPSTTHEAFFDYLSTVDTSEVTVAAVPEGSAVFPRPRGHERCPLSAPGRPGQEADGDGAAPGPGPRWSLVCFQVLVRRGSGVPNFCGVALALAQLGYRAIGVRLDSGDLARQAAEIRRVLRACSIQFQLPWFEAVPIAVSNDISEQSLEAFGREGSDIDMIGIGTHLVTCPRQPSLGCIYKLVQVNGRPRMKLTEEEEKMTLPGCKAVYRLWDAAGRPFMDLLALADESPPRAGQELEVWVLGGSPEALRVIPAAAETLHRTYFKDGQVCEPLPSLPEIRSHAKASLCSLGPAHKKLREPEAYQVAMTEKLHALLQDLRQASQ</sequence>
<dbReference type="GO" id="GO:0034355">
    <property type="term" value="P:NAD+ biosynthetic process via the salvage pathway"/>
    <property type="evidence" value="ECO:0007669"/>
    <property type="project" value="TreeGrafter"/>
</dbReference>
<reference evidence="9" key="1">
    <citation type="submission" date="2025-08" db="UniProtKB">
        <authorList>
            <consortium name="Ensembl"/>
        </authorList>
    </citation>
    <scope>IDENTIFICATION</scope>
</reference>
<protein>
    <recommendedName>
        <fullName evidence="2">nicotinate phosphoribosyltransferase</fullName>
        <ecNumber evidence="2">6.3.4.21</ecNumber>
    </recommendedName>
</protein>
<keyword evidence="5" id="KW-0662">Pyridine nucleotide biosynthesis</keyword>
<evidence type="ECO:0000259" key="8">
    <source>
        <dbReference type="Pfam" id="PF17956"/>
    </source>
</evidence>
<proteinExistence type="predicted"/>
<dbReference type="Gene3D" id="3.20.20.70">
    <property type="entry name" value="Aldolase class I"/>
    <property type="match status" value="1"/>
</dbReference>
<dbReference type="PIRSF" id="PIRSF000484">
    <property type="entry name" value="NAPRT"/>
    <property type="match status" value="1"/>
</dbReference>
<dbReference type="InterPro" id="IPR013785">
    <property type="entry name" value="Aldolase_TIM"/>
</dbReference>
<keyword evidence="4" id="KW-0436">Ligase</keyword>
<evidence type="ECO:0000256" key="2">
    <source>
        <dbReference type="ARBA" id="ARBA00013236"/>
    </source>
</evidence>
<evidence type="ECO:0000256" key="6">
    <source>
        <dbReference type="ARBA" id="ARBA00048668"/>
    </source>
</evidence>
<keyword evidence="10" id="KW-1185">Reference proteome</keyword>
<dbReference type="Ensembl" id="ENSCPRT00005023170.1">
    <property type="protein sequence ID" value="ENSCPRP00005019817.1"/>
    <property type="gene ID" value="ENSCPRG00005013828.1"/>
</dbReference>
<comment type="catalytic activity">
    <reaction evidence="6">
        <text>5-phospho-alpha-D-ribose 1-diphosphate + nicotinate + ATP + H2O = nicotinate beta-D-ribonucleotide + ADP + phosphate + diphosphate</text>
        <dbReference type="Rhea" id="RHEA:36163"/>
        <dbReference type="ChEBI" id="CHEBI:15377"/>
        <dbReference type="ChEBI" id="CHEBI:30616"/>
        <dbReference type="ChEBI" id="CHEBI:32544"/>
        <dbReference type="ChEBI" id="CHEBI:33019"/>
        <dbReference type="ChEBI" id="CHEBI:43474"/>
        <dbReference type="ChEBI" id="CHEBI:57502"/>
        <dbReference type="ChEBI" id="CHEBI:58017"/>
        <dbReference type="ChEBI" id="CHEBI:456216"/>
        <dbReference type="EC" id="6.3.4.21"/>
    </reaction>
</comment>
<organism evidence="9 10">
    <name type="scientific">Crocodylus porosus</name>
    <name type="common">Saltwater crocodile</name>
    <name type="synonym">Estuarine crocodile</name>
    <dbReference type="NCBI Taxonomy" id="8502"/>
    <lineage>
        <taxon>Eukaryota</taxon>
        <taxon>Metazoa</taxon>
        <taxon>Chordata</taxon>
        <taxon>Craniata</taxon>
        <taxon>Vertebrata</taxon>
        <taxon>Euteleostomi</taxon>
        <taxon>Archelosauria</taxon>
        <taxon>Archosauria</taxon>
        <taxon>Crocodylia</taxon>
        <taxon>Longirostres</taxon>
        <taxon>Crocodylidae</taxon>
        <taxon>Crocodylus</taxon>
    </lineage>
</organism>
<dbReference type="Proteomes" id="UP000594220">
    <property type="component" value="Unplaced"/>
</dbReference>
<evidence type="ECO:0000313" key="10">
    <source>
        <dbReference type="Proteomes" id="UP000594220"/>
    </source>
</evidence>
<dbReference type="PANTHER" id="PTHR11098">
    <property type="entry name" value="NICOTINATE PHOSPHORIBOSYLTRANSFERASE"/>
    <property type="match status" value="1"/>
</dbReference>